<dbReference type="GO" id="GO:0005987">
    <property type="term" value="P:sucrose catabolic process"/>
    <property type="evidence" value="ECO:0007669"/>
    <property type="project" value="TreeGrafter"/>
</dbReference>
<evidence type="ECO:0000256" key="1">
    <source>
        <dbReference type="ARBA" id="ARBA00001657"/>
    </source>
</evidence>
<dbReference type="InterPro" id="IPR032091">
    <property type="entry name" value="Malt_amylase-like_C"/>
</dbReference>
<evidence type="ECO:0000256" key="3">
    <source>
        <dbReference type="ARBA" id="ARBA00012741"/>
    </source>
</evidence>
<gene>
    <name evidence="10" type="ORF">SCHPADRAFT_837365</name>
</gene>
<keyword evidence="11" id="KW-1185">Reference proteome</keyword>
<dbReference type="Gene3D" id="3.90.400.10">
    <property type="entry name" value="Oligo-1,6-glucosidase, Domain 2"/>
    <property type="match status" value="1"/>
</dbReference>
<dbReference type="PANTHER" id="PTHR10357">
    <property type="entry name" value="ALPHA-AMYLASE FAMILY MEMBER"/>
    <property type="match status" value="1"/>
</dbReference>
<dbReference type="Proteomes" id="UP000053477">
    <property type="component" value="Unassembled WGS sequence"/>
</dbReference>
<dbReference type="AlphaFoldDB" id="A0A0H2RQ60"/>
<dbReference type="InterPro" id="IPR013780">
    <property type="entry name" value="Glyco_hydro_b"/>
</dbReference>
<feature type="domain" description="Glycosyl hydrolase family 13 catalytic" evidence="9">
    <location>
        <begin position="25"/>
        <end position="452"/>
    </location>
</feature>
<evidence type="ECO:0000256" key="4">
    <source>
        <dbReference type="ARBA" id="ARBA00022801"/>
    </source>
</evidence>
<dbReference type="Gene3D" id="3.20.20.80">
    <property type="entry name" value="Glycosidases"/>
    <property type="match status" value="1"/>
</dbReference>
<evidence type="ECO:0000256" key="8">
    <source>
        <dbReference type="ARBA" id="ARBA00073730"/>
    </source>
</evidence>
<sequence>MTTIPPPENYAPLVRAWWKEAVIYQIYPSSFCDSNGDGIGDINGIISKLDYLKELGADALWLSPIFKSPQKDMGYDIADYQDIDPRYGTLEDWDRLAEAMHARGMKIIMDLVANHTSDEHEWFKESRSSRTNPKRDWYYWRPPKYDANGKRQPPNNWKSLFQGSAWEWDETTQEYYLHLYVPGQPDLNWENPVVRNAVYDMMRFWLDRGCDGFRMDVINKISKVPGLPDAPVTNPREEFQVAHAFYVNGPRVHEFLQEMNREVLSKYTDIMTVGEAPFTHDMYGLAAFVLPSNHELNMVFQFQLMDLDAGGSRDAIRHYEPRTWTVREFKGIIAKWQTFLRAEGFWNSVFIENHDQARSVSRFGNDSPQWRARSAKLLAMLQVAQTGTIYVYQGEELGLKNFPKSWGIEEYKDVASINYYNRVLAERVEDGKGEDMSDVMDGLQKKARDHARTPMQWDASTNAGFTSGTPWMRVNEDYMEWNAAAQREVPDSVFSFWKEVLEVRKANEVLIYGDFVLLDEPNENIFAFTRSLNGETALVLLNLTEKEAAIELHLKKIGLFENISLVLSNYENVEKIGGADSLDGTVRLLPYEGRIYITTGLRWE</sequence>
<evidence type="ECO:0000256" key="5">
    <source>
        <dbReference type="ARBA" id="ARBA00023295"/>
    </source>
</evidence>
<accession>A0A0H2RQ60</accession>
<dbReference type="InterPro" id="IPR006047">
    <property type="entry name" value="GH13_cat_dom"/>
</dbReference>
<evidence type="ECO:0000256" key="7">
    <source>
        <dbReference type="ARBA" id="ARBA00041343"/>
    </source>
</evidence>
<dbReference type="SUPFAM" id="SSF51445">
    <property type="entry name" value="(Trans)glycosidases"/>
    <property type="match status" value="1"/>
</dbReference>
<dbReference type="GO" id="GO:0004556">
    <property type="term" value="F:alpha-amylase activity"/>
    <property type="evidence" value="ECO:0007669"/>
    <property type="project" value="TreeGrafter"/>
</dbReference>
<keyword evidence="5" id="KW-0326">Glycosidase</keyword>
<dbReference type="GO" id="GO:0004558">
    <property type="term" value="F:alpha-1,4-glucosidase activity"/>
    <property type="evidence" value="ECO:0007669"/>
    <property type="project" value="UniProtKB-EC"/>
</dbReference>
<dbReference type="EMBL" id="KQ086172">
    <property type="protein sequence ID" value="KLO06926.1"/>
    <property type="molecule type" value="Genomic_DNA"/>
</dbReference>
<dbReference type="GO" id="GO:0000025">
    <property type="term" value="P:maltose catabolic process"/>
    <property type="evidence" value="ECO:0007669"/>
    <property type="project" value="TreeGrafter"/>
</dbReference>
<keyword evidence="4 10" id="KW-0378">Hydrolase</keyword>
<dbReference type="FunFam" id="3.20.20.80:FF:000087">
    <property type="entry name" value="Oligo-1,6-glucosidase IMA1"/>
    <property type="match status" value="1"/>
</dbReference>
<dbReference type="OrthoDB" id="1740265at2759"/>
<comment type="catalytic activity">
    <reaction evidence="1">
        <text>Hydrolysis of terminal, non-reducing (1-&gt;4)-linked alpha-D-glucose residues with release of alpha-D-glucose.</text>
        <dbReference type="EC" id="3.2.1.20"/>
    </reaction>
</comment>
<dbReference type="GO" id="GO:0004575">
    <property type="term" value="F:sucrose alpha-glucosidase activity"/>
    <property type="evidence" value="ECO:0007669"/>
    <property type="project" value="TreeGrafter"/>
</dbReference>
<dbReference type="Gene3D" id="2.60.40.1180">
    <property type="entry name" value="Golgi alpha-mannosidase II"/>
    <property type="match status" value="1"/>
</dbReference>
<organism evidence="10 11">
    <name type="scientific">Schizopora paradoxa</name>
    <dbReference type="NCBI Taxonomy" id="27342"/>
    <lineage>
        <taxon>Eukaryota</taxon>
        <taxon>Fungi</taxon>
        <taxon>Dikarya</taxon>
        <taxon>Basidiomycota</taxon>
        <taxon>Agaricomycotina</taxon>
        <taxon>Agaricomycetes</taxon>
        <taxon>Hymenochaetales</taxon>
        <taxon>Schizoporaceae</taxon>
        <taxon>Schizopora</taxon>
    </lineage>
</organism>
<dbReference type="FunFam" id="3.20.20.80:FF:000064">
    <property type="entry name" value="Oligo-1,6-glucosidase"/>
    <property type="match status" value="1"/>
</dbReference>
<dbReference type="STRING" id="27342.A0A0H2RQ60"/>
<dbReference type="Pfam" id="PF00128">
    <property type="entry name" value="Alpha-amylase"/>
    <property type="match status" value="1"/>
</dbReference>
<keyword evidence="6" id="KW-0462">Maltose metabolism</keyword>
<dbReference type="EC" id="3.2.1.20" evidence="3"/>
<comment type="similarity">
    <text evidence="2">Belongs to the glycosyl hydrolase 13 family.</text>
</comment>
<dbReference type="InterPro" id="IPR017853">
    <property type="entry name" value="GH"/>
</dbReference>
<evidence type="ECO:0000313" key="11">
    <source>
        <dbReference type="Proteomes" id="UP000053477"/>
    </source>
</evidence>
<evidence type="ECO:0000259" key="9">
    <source>
        <dbReference type="SMART" id="SM00642"/>
    </source>
</evidence>
<dbReference type="Pfam" id="PF16657">
    <property type="entry name" value="Malt_amylase_C"/>
    <property type="match status" value="1"/>
</dbReference>
<dbReference type="InParanoid" id="A0A0H2RQ60"/>
<dbReference type="FunCoup" id="A0A0H2RQ60">
    <property type="interactions" value="40"/>
</dbReference>
<reference evidence="10 11" key="1">
    <citation type="submission" date="2015-04" db="EMBL/GenBank/DDBJ databases">
        <title>Complete genome sequence of Schizopora paradoxa KUC8140, a cosmopolitan wood degrader in East Asia.</title>
        <authorList>
            <consortium name="DOE Joint Genome Institute"/>
            <person name="Min B."/>
            <person name="Park H."/>
            <person name="Jang Y."/>
            <person name="Kim J.-J."/>
            <person name="Kim K.H."/>
            <person name="Pangilinan J."/>
            <person name="Lipzen A."/>
            <person name="Riley R."/>
            <person name="Grigoriev I.V."/>
            <person name="Spatafora J.W."/>
            <person name="Choi I.-G."/>
        </authorList>
    </citation>
    <scope>NUCLEOTIDE SEQUENCE [LARGE SCALE GENOMIC DNA]</scope>
    <source>
        <strain evidence="10 11">KUC8140</strain>
    </source>
</reference>
<protein>
    <recommendedName>
        <fullName evidence="8">Alpha-glucosidase</fullName>
        <ecNumber evidence="3">3.2.1.20</ecNumber>
    </recommendedName>
    <alternativeName>
        <fullName evidence="7">Maltase</fullName>
    </alternativeName>
</protein>
<evidence type="ECO:0000256" key="6">
    <source>
        <dbReference type="ARBA" id="ARBA00026248"/>
    </source>
</evidence>
<evidence type="ECO:0000313" key="10">
    <source>
        <dbReference type="EMBL" id="KLO06926.1"/>
    </source>
</evidence>
<evidence type="ECO:0000256" key="2">
    <source>
        <dbReference type="ARBA" id="ARBA00008061"/>
    </source>
</evidence>
<dbReference type="InterPro" id="IPR045857">
    <property type="entry name" value="O16G_dom_2"/>
</dbReference>
<dbReference type="GO" id="GO:0033934">
    <property type="term" value="F:glucan 1,4-alpha-maltotriohydrolase activity"/>
    <property type="evidence" value="ECO:0007669"/>
    <property type="project" value="TreeGrafter"/>
</dbReference>
<dbReference type="FunFam" id="3.90.400.10:FF:000003">
    <property type="entry name" value="Probable alpha-glucosidase (Maltase)"/>
    <property type="match status" value="1"/>
</dbReference>
<dbReference type="SMART" id="SM00642">
    <property type="entry name" value="Aamy"/>
    <property type="match status" value="1"/>
</dbReference>
<name>A0A0H2RQ60_9AGAM</name>
<dbReference type="SUPFAM" id="SSF51011">
    <property type="entry name" value="Glycosyl hydrolase domain"/>
    <property type="match status" value="1"/>
</dbReference>
<dbReference type="CDD" id="cd11333">
    <property type="entry name" value="AmyAc_SI_OligoGlu_DGase"/>
    <property type="match status" value="1"/>
</dbReference>
<proteinExistence type="inferred from homology"/>
<dbReference type="GO" id="GO:0004574">
    <property type="term" value="F:oligo-1,6-glucosidase activity"/>
    <property type="evidence" value="ECO:0007669"/>
    <property type="project" value="TreeGrafter"/>
</dbReference>
<dbReference type="PANTHER" id="PTHR10357:SF179">
    <property type="entry name" value="NEUTRAL AND BASIC AMINO ACID TRANSPORT PROTEIN RBAT"/>
    <property type="match status" value="1"/>
</dbReference>